<sequence length="130" mass="14267">MKMRIVGAVALLPAAALLAGASPLANVSLFKKVEHGEWSLRIREGGQDRKVCVRSGEELVQIRHNQPGCNQFVVSDEPNRAIIQYTCRGNGYGRTEIRRERSGLMQLQSQGIHDGVPFSISAEARYTGSC</sequence>
<feature type="chain" id="PRO_5026141372" description="DUF3617 family protein" evidence="1">
    <location>
        <begin position="22"/>
        <end position="130"/>
    </location>
</feature>
<organism evidence="2 3">
    <name type="scientific">Altericroceibacterium endophyticum</name>
    <dbReference type="NCBI Taxonomy" id="1808508"/>
    <lineage>
        <taxon>Bacteria</taxon>
        <taxon>Pseudomonadati</taxon>
        <taxon>Pseudomonadota</taxon>
        <taxon>Alphaproteobacteria</taxon>
        <taxon>Sphingomonadales</taxon>
        <taxon>Erythrobacteraceae</taxon>
        <taxon>Altericroceibacterium</taxon>
    </lineage>
</organism>
<dbReference type="EMBL" id="WTYT01000002">
    <property type="protein sequence ID" value="MXO65507.1"/>
    <property type="molecule type" value="Genomic_DNA"/>
</dbReference>
<comment type="caution">
    <text evidence="2">The sequence shown here is derived from an EMBL/GenBank/DDBJ whole genome shotgun (WGS) entry which is preliminary data.</text>
</comment>
<keyword evidence="3" id="KW-1185">Reference proteome</keyword>
<reference evidence="2 3" key="1">
    <citation type="submission" date="2019-12" db="EMBL/GenBank/DDBJ databases">
        <title>Genomic-based taxomic classification of the family Erythrobacteraceae.</title>
        <authorList>
            <person name="Xu L."/>
        </authorList>
    </citation>
    <scope>NUCLEOTIDE SEQUENCE [LARGE SCALE GENOMIC DNA]</scope>
    <source>
        <strain evidence="2 3">LMG 29518</strain>
    </source>
</reference>
<accession>A0A6I4T3M8</accession>
<dbReference type="Proteomes" id="UP000438476">
    <property type="component" value="Unassembled WGS sequence"/>
</dbReference>
<name>A0A6I4T3M8_9SPHN</name>
<evidence type="ECO:0008006" key="4">
    <source>
        <dbReference type="Google" id="ProtNLM"/>
    </source>
</evidence>
<gene>
    <name evidence="2" type="ORF">GRI91_07050</name>
</gene>
<evidence type="ECO:0000256" key="1">
    <source>
        <dbReference type="SAM" id="SignalP"/>
    </source>
</evidence>
<keyword evidence="1" id="KW-0732">Signal</keyword>
<dbReference type="OrthoDB" id="7595119at2"/>
<evidence type="ECO:0000313" key="2">
    <source>
        <dbReference type="EMBL" id="MXO65507.1"/>
    </source>
</evidence>
<feature type="signal peptide" evidence="1">
    <location>
        <begin position="1"/>
        <end position="21"/>
    </location>
</feature>
<protein>
    <recommendedName>
        <fullName evidence="4">DUF3617 family protein</fullName>
    </recommendedName>
</protein>
<dbReference type="AlphaFoldDB" id="A0A6I4T3M8"/>
<evidence type="ECO:0000313" key="3">
    <source>
        <dbReference type="Proteomes" id="UP000438476"/>
    </source>
</evidence>
<proteinExistence type="predicted"/>